<evidence type="ECO:0000313" key="1">
    <source>
        <dbReference type="EMBL" id="QJA79113.1"/>
    </source>
</evidence>
<proteinExistence type="predicted"/>
<organism evidence="1">
    <name type="scientific">viral metagenome</name>
    <dbReference type="NCBI Taxonomy" id="1070528"/>
    <lineage>
        <taxon>unclassified sequences</taxon>
        <taxon>metagenomes</taxon>
        <taxon>organismal metagenomes</taxon>
    </lineage>
</organism>
<sequence>MKFTEEELREKLLKHHWSHASTDMEHMYCCGYEDALKEVGEYLKQRYGRGTDSKLQDDIEALCEGRMP</sequence>
<dbReference type="EMBL" id="MT142367">
    <property type="protein sequence ID" value="QJA79113.1"/>
    <property type="molecule type" value="Genomic_DNA"/>
</dbReference>
<dbReference type="EMBL" id="MT145174">
    <property type="protein sequence ID" value="QJI04377.1"/>
    <property type="molecule type" value="Genomic_DNA"/>
</dbReference>
<evidence type="ECO:0000313" key="2">
    <source>
        <dbReference type="EMBL" id="QJA95331.1"/>
    </source>
</evidence>
<gene>
    <name evidence="1" type="ORF">MM415A00943_0016</name>
    <name evidence="2" type="ORF">MM415B05470_0002</name>
    <name evidence="3" type="ORF">TM448B07679_0007</name>
</gene>
<evidence type="ECO:0000313" key="3">
    <source>
        <dbReference type="EMBL" id="QJI04377.1"/>
    </source>
</evidence>
<dbReference type="EMBL" id="MT143306">
    <property type="protein sequence ID" value="QJA95331.1"/>
    <property type="molecule type" value="Genomic_DNA"/>
</dbReference>
<dbReference type="AlphaFoldDB" id="A0A6M3KB41"/>
<accession>A0A6M3KB41</accession>
<reference evidence="1" key="1">
    <citation type="submission" date="2020-03" db="EMBL/GenBank/DDBJ databases">
        <title>The deep terrestrial virosphere.</title>
        <authorList>
            <person name="Holmfeldt K."/>
            <person name="Nilsson E."/>
            <person name="Simone D."/>
            <person name="Lopez-Fernandez M."/>
            <person name="Wu X."/>
            <person name="de Brujin I."/>
            <person name="Lundin D."/>
            <person name="Andersson A."/>
            <person name="Bertilsson S."/>
            <person name="Dopson M."/>
        </authorList>
    </citation>
    <scope>NUCLEOTIDE SEQUENCE</scope>
    <source>
        <strain evidence="1">MM415A00943</strain>
        <strain evidence="2">MM415B05470</strain>
        <strain evidence="3">TM448B07679</strain>
    </source>
</reference>
<protein>
    <submittedName>
        <fullName evidence="1">Uncharacterized protein</fullName>
    </submittedName>
</protein>
<name>A0A6M3KB41_9ZZZZ</name>